<evidence type="ECO:0000313" key="9">
    <source>
        <dbReference type="EMBL" id="CAE2329444.1"/>
    </source>
</evidence>
<dbReference type="Gene3D" id="3.40.50.300">
    <property type="entry name" value="P-loop containing nucleotide triphosphate hydrolases"/>
    <property type="match status" value="1"/>
</dbReference>
<comment type="catalytic activity">
    <reaction evidence="6">
        <text>dCMP + ATP = dCDP + ADP</text>
        <dbReference type="Rhea" id="RHEA:25094"/>
        <dbReference type="ChEBI" id="CHEBI:30616"/>
        <dbReference type="ChEBI" id="CHEBI:57566"/>
        <dbReference type="ChEBI" id="CHEBI:58593"/>
        <dbReference type="ChEBI" id="CHEBI:456216"/>
        <dbReference type="EC" id="2.7.4.25"/>
    </reaction>
</comment>
<dbReference type="EMBL" id="HBKR01032784">
    <property type="protein sequence ID" value="CAE2329444.1"/>
    <property type="molecule type" value="Transcribed_RNA"/>
</dbReference>
<dbReference type="InterPro" id="IPR027417">
    <property type="entry name" value="P-loop_NTPase"/>
</dbReference>
<dbReference type="SUPFAM" id="SSF52540">
    <property type="entry name" value="P-loop containing nucleoside triphosphate hydrolases"/>
    <property type="match status" value="2"/>
</dbReference>
<dbReference type="EC" id="2.7.4.25" evidence="1"/>
<evidence type="ECO:0000256" key="1">
    <source>
        <dbReference type="ARBA" id="ARBA00012906"/>
    </source>
</evidence>
<name>A0A7S4PBC2_9EUKA</name>
<evidence type="ECO:0000256" key="3">
    <source>
        <dbReference type="ARBA" id="ARBA00022741"/>
    </source>
</evidence>
<keyword evidence="3" id="KW-0547">Nucleotide-binding</keyword>
<dbReference type="AlphaFoldDB" id="A0A7S4PBC2"/>
<evidence type="ECO:0000259" key="8">
    <source>
        <dbReference type="Pfam" id="PF02224"/>
    </source>
</evidence>
<gene>
    <name evidence="9" type="ORF">NAES01612_LOCUS21502</name>
</gene>
<feature type="domain" description="Cytidylate kinase" evidence="8">
    <location>
        <begin position="111"/>
        <end position="169"/>
    </location>
</feature>
<dbReference type="Pfam" id="PF02224">
    <property type="entry name" value="Cytidylate_kin"/>
    <property type="match status" value="1"/>
</dbReference>
<keyword evidence="5" id="KW-0067">ATP-binding</keyword>
<evidence type="ECO:0000256" key="6">
    <source>
        <dbReference type="ARBA" id="ARBA00047615"/>
    </source>
</evidence>
<comment type="catalytic activity">
    <reaction evidence="7">
        <text>CMP + ATP = CDP + ADP</text>
        <dbReference type="Rhea" id="RHEA:11600"/>
        <dbReference type="ChEBI" id="CHEBI:30616"/>
        <dbReference type="ChEBI" id="CHEBI:58069"/>
        <dbReference type="ChEBI" id="CHEBI:60377"/>
        <dbReference type="ChEBI" id="CHEBI:456216"/>
        <dbReference type="EC" id="2.7.4.25"/>
    </reaction>
</comment>
<evidence type="ECO:0000256" key="2">
    <source>
        <dbReference type="ARBA" id="ARBA00022679"/>
    </source>
</evidence>
<dbReference type="GO" id="GO:0005524">
    <property type="term" value="F:ATP binding"/>
    <property type="evidence" value="ECO:0007669"/>
    <property type="project" value="UniProtKB-KW"/>
</dbReference>
<reference evidence="9" key="1">
    <citation type="submission" date="2021-01" db="EMBL/GenBank/DDBJ databases">
        <authorList>
            <person name="Corre E."/>
            <person name="Pelletier E."/>
            <person name="Niang G."/>
            <person name="Scheremetjew M."/>
            <person name="Finn R."/>
            <person name="Kale V."/>
            <person name="Holt S."/>
            <person name="Cochrane G."/>
            <person name="Meng A."/>
            <person name="Brown T."/>
            <person name="Cohen L."/>
        </authorList>
    </citation>
    <scope>NUCLEOTIDE SEQUENCE</scope>
    <source>
        <strain evidence="9">SoJaBio B1-5/56/2</strain>
    </source>
</reference>
<dbReference type="GO" id="GO:0036431">
    <property type="term" value="F:dCMP kinase activity"/>
    <property type="evidence" value="ECO:0007669"/>
    <property type="project" value="InterPro"/>
</dbReference>
<keyword evidence="4" id="KW-0418">Kinase</keyword>
<dbReference type="InterPro" id="IPR011994">
    <property type="entry name" value="Cytidylate_kinase_dom"/>
</dbReference>
<dbReference type="GO" id="GO:0006139">
    <property type="term" value="P:nucleobase-containing compound metabolic process"/>
    <property type="evidence" value="ECO:0007669"/>
    <property type="project" value="InterPro"/>
</dbReference>
<sequence>MSSTDALSIDTLKRQDDETTSVIINMLRDDPSFHQLSILEGNSLMERDILDRDKLCDGIAYAVKKGILSPRQNLNEPQKIVIMGKTSDDICEEIIHKVSVTRNGNGMGDVITLEGLSGTGKGTTVRKLAEKLPNTITWSNGNIFRCLTFCLLRDSIESTSEPTMERIQNAQIDVDSLNPSIIEKCMQQLEFIFQPEHRDSHLLSDIRILPSHPSMNQILYVSEIQNTLLKYPNVSKHVPLVAERSQGEVILFTQRILRKITTERNWNVLIEGRRETLNYIETPHRFELVISADPPHCPNILLILGQRRAAQRVVGEILQKSHSFQYRITKHDILNLMRKFFN</sequence>
<evidence type="ECO:0000256" key="4">
    <source>
        <dbReference type="ARBA" id="ARBA00022777"/>
    </source>
</evidence>
<evidence type="ECO:0000256" key="7">
    <source>
        <dbReference type="ARBA" id="ARBA00048478"/>
    </source>
</evidence>
<accession>A0A7S4PBC2</accession>
<proteinExistence type="predicted"/>
<organism evidence="9">
    <name type="scientific">Paramoeba aestuarina</name>
    <dbReference type="NCBI Taxonomy" id="180227"/>
    <lineage>
        <taxon>Eukaryota</taxon>
        <taxon>Amoebozoa</taxon>
        <taxon>Discosea</taxon>
        <taxon>Flabellinia</taxon>
        <taxon>Dactylopodida</taxon>
        <taxon>Paramoebidae</taxon>
        <taxon>Paramoeba</taxon>
    </lineage>
</organism>
<keyword evidence="2" id="KW-0808">Transferase</keyword>
<evidence type="ECO:0000256" key="5">
    <source>
        <dbReference type="ARBA" id="ARBA00022840"/>
    </source>
</evidence>
<protein>
    <recommendedName>
        <fullName evidence="1">(d)CMP kinase</fullName>
        <ecNumber evidence="1">2.7.4.25</ecNumber>
    </recommendedName>
</protein>